<accession>A0AAE5CDY7</accession>
<dbReference type="AlphaFoldDB" id="A0AAE5CDY7"/>
<dbReference type="EMBL" id="JAACAK010000148">
    <property type="protein sequence ID" value="NIR76784.1"/>
    <property type="molecule type" value="Genomic_DNA"/>
</dbReference>
<evidence type="ECO:0000313" key="1">
    <source>
        <dbReference type="EMBL" id="NIR76784.1"/>
    </source>
</evidence>
<evidence type="ECO:0000313" key="2">
    <source>
        <dbReference type="Proteomes" id="UP000702544"/>
    </source>
</evidence>
<protein>
    <recommendedName>
        <fullName evidence="3">Phage tail protein</fullName>
    </recommendedName>
</protein>
<dbReference type="Proteomes" id="UP000702544">
    <property type="component" value="Unassembled WGS sequence"/>
</dbReference>
<reference evidence="1 2" key="1">
    <citation type="submission" date="2020-01" db="EMBL/GenBank/DDBJ databases">
        <title>Genomes assembled from Gulf of Kutch pelagic sediment metagenomes.</title>
        <authorList>
            <person name="Chandrashekar M."/>
            <person name="Mahajan M.S."/>
            <person name="Dave K.J."/>
            <person name="Vatsa P."/>
            <person name="Nathani N.M."/>
        </authorList>
    </citation>
    <scope>NUCLEOTIDE SEQUENCE [LARGE SCALE GENOMIC DNA]</scope>
    <source>
        <strain evidence="1">KS3-K002</strain>
    </source>
</reference>
<name>A0AAE5CDY7_9BACT</name>
<organism evidence="1 2">
    <name type="scientific">Candidatus Kutchimonas denitrificans</name>
    <dbReference type="NCBI Taxonomy" id="3056748"/>
    <lineage>
        <taxon>Bacteria</taxon>
        <taxon>Pseudomonadati</taxon>
        <taxon>Gemmatimonadota</taxon>
        <taxon>Gemmatimonadia</taxon>
        <taxon>Candidatus Palauibacterales</taxon>
        <taxon>Candidatus Palauibacteraceae</taxon>
        <taxon>Candidatus Kutchimonas</taxon>
    </lineage>
</organism>
<sequence length="165" mass="18233">MISQLETGLKDDTVGIQVEIETVESNRAITLPDLPDANIYGRGAPLNPATVNVPALTVSPSDSAAGQTRSEGIRDATHRVTFEWATDQPDENEWRREALHMGEALTRWLHNLHAGNSGYVGSSRILLVDGWTADYTVTWQTTPNAIRGFILDATIEARDRRDAFF</sequence>
<gene>
    <name evidence="1" type="ORF">GWO12_17035</name>
</gene>
<evidence type="ECO:0008006" key="3">
    <source>
        <dbReference type="Google" id="ProtNLM"/>
    </source>
</evidence>
<proteinExistence type="predicted"/>
<comment type="caution">
    <text evidence="1">The sequence shown here is derived from an EMBL/GenBank/DDBJ whole genome shotgun (WGS) entry which is preliminary data.</text>
</comment>